<evidence type="ECO:0000313" key="2">
    <source>
        <dbReference type="EMBL" id="CAK7335781.1"/>
    </source>
</evidence>
<accession>A0AAV1RJ54</accession>
<comment type="caution">
    <text evidence="2">The sequence shown here is derived from an EMBL/GenBank/DDBJ whole genome shotgun (WGS) entry which is preliminary data.</text>
</comment>
<keyword evidence="1" id="KW-0472">Membrane</keyword>
<keyword evidence="1" id="KW-0812">Transmembrane</keyword>
<protein>
    <submittedName>
        <fullName evidence="2">Uncharacterized protein</fullName>
    </submittedName>
</protein>
<evidence type="ECO:0000313" key="3">
    <source>
        <dbReference type="Proteomes" id="UP001314170"/>
    </source>
</evidence>
<proteinExistence type="predicted"/>
<dbReference type="AlphaFoldDB" id="A0AAV1RJ54"/>
<dbReference type="Proteomes" id="UP001314170">
    <property type="component" value="Unassembled WGS sequence"/>
</dbReference>
<keyword evidence="3" id="KW-1185">Reference proteome</keyword>
<dbReference type="EMBL" id="CAWUPB010000994">
    <property type="protein sequence ID" value="CAK7335781.1"/>
    <property type="molecule type" value="Genomic_DNA"/>
</dbReference>
<feature type="transmembrane region" description="Helical" evidence="1">
    <location>
        <begin position="12"/>
        <end position="40"/>
    </location>
</feature>
<keyword evidence="1" id="KW-1133">Transmembrane helix</keyword>
<reference evidence="2 3" key="1">
    <citation type="submission" date="2024-01" db="EMBL/GenBank/DDBJ databases">
        <authorList>
            <person name="Waweru B."/>
        </authorList>
    </citation>
    <scope>NUCLEOTIDE SEQUENCE [LARGE SCALE GENOMIC DNA]</scope>
</reference>
<evidence type="ECO:0000256" key="1">
    <source>
        <dbReference type="SAM" id="Phobius"/>
    </source>
</evidence>
<name>A0AAV1RJ54_9ROSI</name>
<organism evidence="2 3">
    <name type="scientific">Dovyalis caffra</name>
    <dbReference type="NCBI Taxonomy" id="77055"/>
    <lineage>
        <taxon>Eukaryota</taxon>
        <taxon>Viridiplantae</taxon>
        <taxon>Streptophyta</taxon>
        <taxon>Embryophyta</taxon>
        <taxon>Tracheophyta</taxon>
        <taxon>Spermatophyta</taxon>
        <taxon>Magnoliopsida</taxon>
        <taxon>eudicotyledons</taxon>
        <taxon>Gunneridae</taxon>
        <taxon>Pentapetalae</taxon>
        <taxon>rosids</taxon>
        <taxon>fabids</taxon>
        <taxon>Malpighiales</taxon>
        <taxon>Salicaceae</taxon>
        <taxon>Flacourtieae</taxon>
        <taxon>Dovyalis</taxon>
    </lineage>
</organism>
<sequence length="79" mass="8362">MGESSTNLSYLLYSAFAVNMCYGAEKAMLLGEGIIFLISLGGRAQRKHMLKLALDATRNVGEGVGHMGDVCNMTCTGGD</sequence>
<gene>
    <name evidence="2" type="ORF">DCAF_LOCUS10784</name>
</gene>